<accession>A0A0L0GC35</accession>
<dbReference type="GeneID" id="25901921"/>
<dbReference type="AlphaFoldDB" id="A0A0L0GC35"/>
<feature type="region of interest" description="Disordered" evidence="1">
    <location>
        <begin position="169"/>
        <end position="192"/>
    </location>
</feature>
<proteinExistence type="predicted"/>
<dbReference type="EMBL" id="KQ241651">
    <property type="protein sequence ID" value="KNC86461.1"/>
    <property type="molecule type" value="Genomic_DNA"/>
</dbReference>
<gene>
    <name evidence="2" type="ORF">SARC_01417</name>
</gene>
<evidence type="ECO:0000313" key="3">
    <source>
        <dbReference type="Proteomes" id="UP000054560"/>
    </source>
</evidence>
<keyword evidence="3" id="KW-1185">Reference proteome</keyword>
<sequence>MRARAIMDSLYRAGMLVHPGQKMHESVEVHNHYGYNTYSRDEFVFPSGYGPQALEPEVYDTDSESARSLAGDGVRIKSCTDNGVDEHPKVAKGKLRFTGVEFVPRMGIQNLAENTESKHMNVRADADLARTTEEGQTKVRKGRKRDPAVCKQMEKLEFISVGMQTGTDKVTTDMSTQPSNSTEMSSVPTVGQSIRRDRRANKQQLAADSHCAHGNGVEVVLESNTACEQITIPRLATAKCTDPPCVHRNDKEPFSESNAMTDGTQSLAARSLSTLSSRARRPSNWEKDTSQCTTGIRKTRRVLLPTPRRHSMPATTGAMCARTFQMTIPDWRIEPQTVALKKSDWLSRAWGPVTESVIAPLEVCSGRVPSVHPSRYPDACRKFSLDTGSRFWAKEKDVVRGLQATEAVDTPISGYTPARKIVELPANENLSAIGDPSDSRGCISGVGAVDIATEPRASTGAIEGEGGAMLDTSRTGSGVYLCDMDIDNVRDKNFNINADPVREPYGTDVSSTSGDNVNVIPERKYKEANVIGAHASNEASGSAQMHENLPQVGFLSPEMRAADSKQEQCGSSPDDSVVVLSRRRNGVDIGKGRSTLHSHGIDVIVLSPKANVVENGSGGCGTSKLHDSGSSASSREKSTIESKDLVIGDIIAPTNNETIDSENGVIAMSPERRAADMDTGKCGMSASHARGLVVPSSEMRTGHTDKAKCGKIPPNSTKVCPKISFLPRSAFGPPTKEKAHKASVPGKQLARNADGTNDCSGDRGSHTCGLPHAQAWTTKGVGKASKSSYASASNGKVREHMRNLGMHNKRLDAQNGNADVQVDTPVPDLPQKPVRALAQSAWGKAPVFAAEKKTQAAKSVLTTPTTQSQVHGLENTRITSTETDGGGWGEAIAKQIVKNGFVDEPIRDYSEKLHAHTPEQGLVHTLTKQPQAHNLTSQSAHAPVGAQSTAHAPVGAQSTAHTHIQGVAHLHGHGHGSGLVSKPAVSMGRGRTGRGRGRRSTESQGPKLGPNSIWYTKFNVRLNPDVAEFSP</sequence>
<evidence type="ECO:0000256" key="1">
    <source>
        <dbReference type="SAM" id="MobiDB-lite"/>
    </source>
</evidence>
<name>A0A0L0GC35_9EUKA</name>
<feature type="region of interest" description="Disordered" evidence="1">
    <location>
        <begin position="617"/>
        <end position="640"/>
    </location>
</feature>
<reference evidence="2 3" key="1">
    <citation type="submission" date="2011-02" db="EMBL/GenBank/DDBJ databases">
        <title>The Genome Sequence of Sphaeroforma arctica JP610.</title>
        <authorList>
            <consortium name="The Broad Institute Genome Sequencing Platform"/>
            <person name="Russ C."/>
            <person name="Cuomo C."/>
            <person name="Young S.K."/>
            <person name="Zeng Q."/>
            <person name="Gargeya S."/>
            <person name="Alvarado L."/>
            <person name="Berlin A."/>
            <person name="Chapman S.B."/>
            <person name="Chen Z."/>
            <person name="Freedman E."/>
            <person name="Gellesch M."/>
            <person name="Goldberg J."/>
            <person name="Griggs A."/>
            <person name="Gujja S."/>
            <person name="Heilman E."/>
            <person name="Heiman D."/>
            <person name="Howarth C."/>
            <person name="Mehta T."/>
            <person name="Neiman D."/>
            <person name="Pearson M."/>
            <person name="Roberts A."/>
            <person name="Saif S."/>
            <person name="Shea T."/>
            <person name="Shenoy N."/>
            <person name="Sisk P."/>
            <person name="Stolte C."/>
            <person name="Sykes S."/>
            <person name="White J."/>
            <person name="Yandava C."/>
            <person name="Burger G."/>
            <person name="Gray M.W."/>
            <person name="Holland P.W.H."/>
            <person name="King N."/>
            <person name="Lang F.B.F."/>
            <person name="Roger A.J."/>
            <person name="Ruiz-Trillo I."/>
            <person name="Haas B."/>
            <person name="Nusbaum C."/>
            <person name="Birren B."/>
        </authorList>
    </citation>
    <scope>NUCLEOTIDE SEQUENCE [LARGE SCALE GENOMIC DNA]</scope>
    <source>
        <strain evidence="2 3">JP610</strain>
    </source>
</reference>
<feature type="region of interest" description="Disordered" evidence="1">
    <location>
        <begin position="730"/>
        <end position="758"/>
    </location>
</feature>
<dbReference type="RefSeq" id="XP_014160363.1">
    <property type="nucleotide sequence ID" value="XM_014304888.1"/>
</dbReference>
<dbReference type="Proteomes" id="UP000054560">
    <property type="component" value="Unassembled WGS sequence"/>
</dbReference>
<evidence type="ECO:0000313" key="2">
    <source>
        <dbReference type="EMBL" id="KNC86461.1"/>
    </source>
</evidence>
<protein>
    <submittedName>
        <fullName evidence="2">Uncharacterized protein</fullName>
    </submittedName>
</protein>
<feature type="region of interest" description="Disordered" evidence="1">
    <location>
        <begin position="969"/>
        <end position="1011"/>
    </location>
</feature>
<organism evidence="2 3">
    <name type="scientific">Sphaeroforma arctica JP610</name>
    <dbReference type="NCBI Taxonomy" id="667725"/>
    <lineage>
        <taxon>Eukaryota</taxon>
        <taxon>Ichthyosporea</taxon>
        <taxon>Ichthyophonida</taxon>
        <taxon>Sphaeroforma</taxon>
    </lineage>
</organism>